<dbReference type="AlphaFoldDB" id="U1P9J1"/>
<evidence type="ECO:0000313" key="3">
    <source>
        <dbReference type="Proteomes" id="UP000030649"/>
    </source>
</evidence>
<accession>U1P9J1</accession>
<protein>
    <submittedName>
        <fullName evidence="2">Uncharacterized protein</fullName>
    </submittedName>
</protein>
<proteinExistence type="predicted"/>
<organism evidence="2 3">
    <name type="scientific">Haloquadratum walsbyi J07HQW1</name>
    <dbReference type="NCBI Taxonomy" id="1238424"/>
    <lineage>
        <taxon>Archaea</taxon>
        <taxon>Methanobacteriati</taxon>
        <taxon>Methanobacteriota</taxon>
        <taxon>Stenosarchaea group</taxon>
        <taxon>Halobacteria</taxon>
        <taxon>Halobacteriales</taxon>
        <taxon>Haloferacaceae</taxon>
        <taxon>Haloquadratum</taxon>
    </lineage>
</organism>
<dbReference type="STRING" id="1238424.J07HQW1_00235"/>
<dbReference type="Proteomes" id="UP000030649">
    <property type="component" value="Unassembled WGS sequence"/>
</dbReference>
<feature type="region of interest" description="Disordered" evidence="1">
    <location>
        <begin position="1"/>
        <end position="38"/>
    </location>
</feature>
<evidence type="ECO:0000313" key="2">
    <source>
        <dbReference type="EMBL" id="ERG90217.1"/>
    </source>
</evidence>
<dbReference type="HOGENOM" id="CLU_3322887_0_0_2"/>
<evidence type="ECO:0000256" key="1">
    <source>
        <dbReference type="SAM" id="MobiDB-lite"/>
    </source>
</evidence>
<name>U1P9J1_9EURY</name>
<sequence length="38" mass="4416">MKHDKPNTTRTDSRSATADQRDIEQITLKTETKIEIEN</sequence>
<reference evidence="2 3" key="1">
    <citation type="journal article" date="2013" name="PLoS ONE">
        <title>Assembly-driven community genomics of a hypersaline microbial ecosystem.</title>
        <authorList>
            <person name="Podell S."/>
            <person name="Ugalde J.A."/>
            <person name="Narasingarao P."/>
            <person name="Banfield J.F."/>
            <person name="Heidelberg K.B."/>
            <person name="Allen E.E."/>
        </authorList>
    </citation>
    <scope>NUCLEOTIDE SEQUENCE [LARGE SCALE GENOMIC DNA]</scope>
    <source>
        <strain evidence="3">J07HQW1</strain>
    </source>
</reference>
<dbReference type="EMBL" id="KE356560">
    <property type="protein sequence ID" value="ERG90217.1"/>
    <property type="molecule type" value="Genomic_DNA"/>
</dbReference>
<gene>
    <name evidence="2" type="ORF">J07HQW1_00235</name>
</gene>